<evidence type="ECO:0000256" key="1">
    <source>
        <dbReference type="ARBA" id="ARBA00000900"/>
    </source>
</evidence>
<evidence type="ECO:0000256" key="5">
    <source>
        <dbReference type="ARBA" id="ARBA00012483"/>
    </source>
</evidence>
<dbReference type="Gene3D" id="3.30.40.10">
    <property type="entry name" value="Zinc/RING finger domain, C3HC4 (zinc finger)"/>
    <property type="match status" value="1"/>
</dbReference>
<dbReference type="GO" id="GO:0036503">
    <property type="term" value="P:ERAD pathway"/>
    <property type="evidence" value="ECO:0007669"/>
    <property type="project" value="TreeGrafter"/>
</dbReference>
<gene>
    <name evidence="19" type="ORF">BXZ70DRAFT_960793</name>
</gene>
<feature type="transmembrane region" description="Helical" evidence="17">
    <location>
        <begin position="160"/>
        <end position="181"/>
    </location>
</feature>
<comment type="caution">
    <text evidence="19">The sequence shown here is derived from an EMBL/GenBank/DDBJ whole genome shotgun (WGS) entry which is preliminary data.</text>
</comment>
<keyword evidence="7 17" id="KW-0812">Transmembrane</keyword>
<feature type="compositionally biased region" description="Basic and acidic residues" evidence="16">
    <location>
        <begin position="1026"/>
        <end position="1036"/>
    </location>
</feature>
<feature type="region of interest" description="Disordered" evidence="16">
    <location>
        <begin position="904"/>
        <end position="937"/>
    </location>
</feature>
<dbReference type="OrthoDB" id="7759664at2759"/>
<keyword evidence="9 15" id="KW-0863">Zinc-finger</keyword>
<feature type="transmembrane region" description="Helical" evidence="17">
    <location>
        <begin position="193"/>
        <end position="211"/>
    </location>
</feature>
<evidence type="ECO:0000313" key="20">
    <source>
        <dbReference type="Proteomes" id="UP000813824"/>
    </source>
</evidence>
<proteinExistence type="inferred from homology"/>
<comment type="catalytic activity">
    <reaction evidence="1">
        <text>S-ubiquitinyl-[E2 ubiquitin-conjugating enzyme]-L-cysteine + [acceptor protein]-L-lysine = [E2 ubiquitin-conjugating enzyme]-L-cysteine + N(6)-ubiquitinyl-[acceptor protein]-L-lysine.</text>
        <dbReference type="EC" id="2.3.2.27"/>
    </reaction>
</comment>
<feature type="compositionally biased region" description="Low complexity" evidence="16">
    <location>
        <begin position="406"/>
        <end position="416"/>
    </location>
</feature>
<evidence type="ECO:0000256" key="12">
    <source>
        <dbReference type="ARBA" id="ARBA00022833"/>
    </source>
</evidence>
<feature type="domain" description="RING-type" evidence="18">
    <location>
        <begin position="321"/>
        <end position="395"/>
    </location>
</feature>
<feature type="region of interest" description="Disordered" evidence="16">
    <location>
        <begin position="399"/>
        <end position="442"/>
    </location>
</feature>
<dbReference type="SUPFAM" id="SSF57850">
    <property type="entry name" value="RING/U-box"/>
    <property type="match status" value="1"/>
</dbReference>
<dbReference type="PRINTS" id="PR01217">
    <property type="entry name" value="PRICHEXTENSN"/>
</dbReference>
<feature type="region of interest" description="Disordered" evidence="16">
    <location>
        <begin position="538"/>
        <end position="643"/>
    </location>
</feature>
<dbReference type="GO" id="GO:0005789">
    <property type="term" value="C:endoplasmic reticulum membrane"/>
    <property type="evidence" value="ECO:0007669"/>
    <property type="project" value="UniProtKB-SubCell"/>
</dbReference>
<evidence type="ECO:0000256" key="13">
    <source>
        <dbReference type="ARBA" id="ARBA00022989"/>
    </source>
</evidence>
<dbReference type="InterPro" id="IPR050731">
    <property type="entry name" value="HRD1_E3_ubiq-ligases"/>
</dbReference>
<evidence type="ECO:0000256" key="4">
    <source>
        <dbReference type="ARBA" id="ARBA00010089"/>
    </source>
</evidence>
<dbReference type="AlphaFoldDB" id="A0A8K0XK32"/>
<evidence type="ECO:0000256" key="10">
    <source>
        <dbReference type="ARBA" id="ARBA00022786"/>
    </source>
</evidence>
<keyword evidence="8" id="KW-0479">Metal-binding</keyword>
<evidence type="ECO:0000256" key="16">
    <source>
        <dbReference type="SAM" id="MobiDB-lite"/>
    </source>
</evidence>
<keyword evidence="14 17" id="KW-0472">Membrane</keyword>
<keyword evidence="20" id="KW-1185">Reference proteome</keyword>
<evidence type="ECO:0000259" key="18">
    <source>
        <dbReference type="PROSITE" id="PS50089"/>
    </source>
</evidence>
<dbReference type="UniPathway" id="UPA00143"/>
<feature type="region of interest" description="Disordered" evidence="16">
    <location>
        <begin position="332"/>
        <end position="368"/>
    </location>
</feature>
<feature type="region of interest" description="Disordered" evidence="16">
    <location>
        <begin position="659"/>
        <end position="755"/>
    </location>
</feature>
<feature type="region of interest" description="Disordered" evidence="16">
    <location>
        <begin position="950"/>
        <end position="981"/>
    </location>
</feature>
<feature type="compositionally biased region" description="Acidic residues" evidence="16">
    <location>
        <begin position="614"/>
        <end position="628"/>
    </location>
</feature>
<evidence type="ECO:0000256" key="9">
    <source>
        <dbReference type="ARBA" id="ARBA00022771"/>
    </source>
</evidence>
<accession>A0A8K0XK32</accession>
<reference evidence="19" key="1">
    <citation type="journal article" date="2021" name="New Phytol.">
        <title>Evolutionary innovations through gain and loss of genes in the ectomycorrhizal Boletales.</title>
        <authorList>
            <person name="Wu G."/>
            <person name="Miyauchi S."/>
            <person name="Morin E."/>
            <person name="Kuo A."/>
            <person name="Drula E."/>
            <person name="Varga T."/>
            <person name="Kohler A."/>
            <person name="Feng B."/>
            <person name="Cao Y."/>
            <person name="Lipzen A."/>
            <person name="Daum C."/>
            <person name="Hundley H."/>
            <person name="Pangilinan J."/>
            <person name="Johnson J."/>
            <person name="Barry K."/>
            <person name="LaButti K."/>
            <person name="Ng V."/>
            <person name="Ahrendt S."/>
            <person name="Min B."/>
            <person name="Choi I.G."/>
            <person name="Park H."/>
            <person name="Plett J.M."/>
            <person name="Magnuson J."/>
            <person name="Spatafora J.W."/>
            <person name="Nagy L.G."/>
            <person name="Henrissat B."/>
            <person name="Grigoriev I.V."/>
            <person name="Yang Z.L."/>
            <person name="Xu J."/>
            <person name="Martin F.M."/>
        </authorList>
    </citation>
    <scope>NUCLEOTIDE SEQUENCE</scope>
    <source>
        <strain evidence="19">KKN 215</strain>
    </source>
</reference>
<feature type="compositionally biased region" description="Low complexity" evidence="16">
    <location>
        <begin position="746"/>
        <end position="755"/>
    </location>
</feature>
<evidence type="ECO:0000256" key="2">
    <source>
        <dbReference type="ARBA" id="ARBA00004477"/>
    </source>
</evidence>
<evidence type="ECO:0000256" key="3">
    <source>
        <dbReference type="ARBA" id="ARBA00004906"/>
    </source>
</evidence>
<evidence type="ECO:0000256" key="7">
    <source>
        <dbReference type="ARBA" id="ARBA00022692"/>
    </source>
</evidence>
<dbReference type="InterPro" id="IPR057992">
    <property type="entry name" value="TPR_SYVN1_N"/>
</dbReference>
<feature type="compositionally biased region" description="Low complexity" evidence="16">
    <location>
        <begin position="332"/>
        <end position="346"/>
    </location>
</feature>
<organism evidence="19 20">
    <name type="scientific">Cristinia sonorae</name>
    <dbReference type="NCBI Taxonomy" id="1940300"/>
    <lineage>
        <taxon>Eukaryota</taxon>
        <taxon>Fungi</taxon>
        <taxon>Dikarya</taxon>
        <taxon>Basidiomycota</taxon>
        <taxon>Agaricomycotina</taxon>
        <taxon>Agaricomycetes</taxon>
        <taxon>Agaricomycetidae</taxon>
        <taxon>Agaricales</taxon>
        <taxon>Pleurotineae</taxon>
        <taxon>Stephanosporaceae</taxon>
        <taxon>Cristinia</taxon>
    </lineage>
</organism>
<evidence type="ECO:0000256" key="8">
    <source>
        <dbReference type="ARBA" id="ARBA00022723"/>
    </source>
</evidence>
<feature type="compositionally biased region" description="Polar residues" evidence="16">
    <location>
        <begin position="731"/>
        <end position="745"/>
    </location>
</feature>
<dbReference type="PANTHER" id="PTHR22763:SF184">
    <property type="entry name" value="E3 UBIQUITIN-PROTEIN LIGASE SYNOVIOLIN"/>
    <property type="match status" value="1"/>
</dbReference>
<feature type="compositionally biased region" description="Low complexity" evidence="16">
    <location>
        <begin position="706"/>
        <end position="730"/>
    </location>
</feature>
<keyword evidence="12" id="KW-0862">Zinc</keyword>
<feature type="transmembrane region" description="Helical" evidence="17">
    <location>
        <begin position="23"/>
        <end position="43"/>
    </location>
</feature>
<dbReference type="EMBL" id="JAEVFJ010000056">
    <property type="protein sequence ID" value="KAH8079416.1"/>
    <property type="molecule type" value="Genomic_DNA"/>
</dbReference>
<evidence type="ECO:0000256" key="14">
    <source>
        <dbReference type="ARBA" id="ARBA00023136"/>
    </source>
</evidence>
<dbReference type="SMART" id="SM00184">
    <property type="entry name" value="RING"/>
    <property type="match status" value="1"/>
</dbReference>
<dbReference type="GO" id="GO:0061630">
    <property type="term" value="F:ubiquitin protein ligase activity"/>
    <property type="evidence" value="ECO:0007669"/>
    <property type="project" value="UniProtKB-EC"/>
</dbReference>
<dbReference type="InterPro" id="IPR058051">
    <property type="entry name" value="Znf_RING_synoviolin"/>
</dbReference>
<feature type="compositionally biased region" description="Pro residues" evidence="16">
    <location>
        <begin position="819"/>
        <end position="834"/>
    </location>
</feature>
<dbReference type="InterPro" id="IPR001841">
    <property type="entry name" value="Znf_RING"/>
</dbReference>
<dbReference type="GO" id="GO:0008270">
    <property type="term" value="F:zinc ion binding"/>
    <property type="evidence" value="ECO:0007669"/>
    <property type="project" value="UniProtKB-KW"/>
</dbReference>
<comment type="subcellular location">
    <subcellularLocation>
        <location evidence="2">Endoplasmic reticulum membrane</location>
        <topology evidence="2">Multi-pass membrane protein</topology>
    </subcellularLocation>
</comment>
<dbReference type="GO" id="GO:0043161">
    <property type="term" value="P:proteasome-mediated ubiquitin-dependent protein catabolic process"/>
    <property type="evidence" value="ECO:0007669"/>
    <property type="project" value="TreeGrafter"/>
</dbReference>
<feature type="compositionally biased region" description="Low complexity" evidence="16">
    <location>
        <begin position="659"/>
        <end position="672"/>
    </location>
</feature>
<dbReference type="Pfam" id="PF13639">
    <property type="entry name" value="zf-RING_2"/>
    <property type="match status" value="1"/>
</dbReference>
<evidence type="ECO:0000256" key="15">
    <source>
        <dbReference type="PROSITE-ProRule" id="PRU00175"/>
    </source>
</evidence>
<dbReference type="PANTHER" id="PTHR22763">
    <property type="entry name" value="RING ZINC FINGER PROTEIN"/>
    <property type="match status" value="1"/>
</dbReference>
<dbReference type="Proteomes" id="UP000813824">
    <property type="component" value="Unassembled WGS sequence"/>
</dbReference>
<name>A0A8K0XK32_9AGAR</name>
<protein>
    <recommendedName>
        <fullName evidence="5">RING-type E3 ubiquitin transferase</fullName>
        <ecNumber evidence="5">2.3.2.27</ecNumber>
    </recommendedName>
</protein>
<dbReference type="PROSITE" id="PS50089">
    <property type="entry name" value="ZF_RING_2"/>
    <property type="match status" value="1"/>
</dbReference>
<keyword evidence="6" id="KW-0808">Transferase</keyword>
<keyword evidence="11" id="KW-0256">Endoplasmic reticulum</keyword>
<feature type="compositionally biased region" description="Pro residues" evidence="16">
    <location>
        <begin position="954"/>
        <end position="968"/>
    </location>
</feature>
<evidence type="ECO:0000256" key="17">
    <source>
        <dbReference type="SAM" id="Phobius"/>
    </source>
</evidence>
<feature type="transmembrane region" description="Helical" evidence="17">
    <location>
        <begin position="121"/>
        <end position="140"/>
    </location>
</feature>
<dbReference type="EC" id="2.3.2.27" evidence="5"/>
<evidence type="ECO:0000256" key="11">
    <source>
        <dbReference type="ARBA" id="ARBA00022824"/>
    </source>
</evidence>
<comment type="similarity">
    <text evidence="4">Belongs to the HRD1 family.</text>
</comment>
<feature type="transmembrane region" description="Helical" evidence="17">
    <location>
        <begin position="253"/>
        <end position="274"/>
    </location>
</feature>
<dbReference type="Pfam" id="PF25563">
    <property type="entry name" value="TPR_SYVN1_N"/>
    <property type="match status" value="1"/>
</dbReference>
<feature type="region of interest" description="Disordered" evidence="16">
    <location>
        <begin position="789"/>
        <end position="857"/>
    </location>
</feature>
<comment type="pathway">
    <text evidence="3">Protein modification; protein ubiquitination.</text>
</comment>
<evidence type="ECO:0000313" key="19">
    <source>
        <dbReference type="EMBL" id="KAH8079416.1"/>
    </source>
</evidence>
<dbReference type="InterPro" id="IPR013083">
    <property type="entry name" value="Znf_RING/FYVE/PHD"/>
</dbReference>
<sequence>MPIHDAIRQRLQPVAASVTSNRILLYALFSTCAMVGAIINACISQSNFYAVMIHLSRSGRSVLILSNFGFLATLAFGRILQKIFFGPLQPREVERLYDHTWMFVTESLLAFTIFRDEFDIPFVLMFGLLLFVKCFHWLMADRVESMDQVTYPGPPTLFHIRMNALFVALLTVDFIMFSIAVESTLDKGVGGMVLFATEYAILVASSLNALAKYSLSNLDYRRAATRGGENAPPWEHKSMYIFYIELVTDFLKLAIYLAFFTIILTFYGLPLNIIRDVYLTARSFITRLRALIRYNNATRDMDRRYPNATEEELTAMSDRTCIICREELASTGAPAAQDGQADGTPAVPNPPPPTTTPAQQDGPNMTPKKLPCGHIFHFQCLRSWLERQQSCPTCRRTVLETDTPNRDGNQQQRQQRPQPPQPNGAAQPPAPQPGAVPQAPFHIPIGQQPIQNLNQGYLDHLRRILGIAGQPPLVPGQFPNQFGQAPFPPHNHAPAAPPPGYYYNPPWVPHAHAGQLPQQPLHQAPLVRGFYGPGGVWHPWPLDQAQDRNMNPPPAPTPSAAQPQPHSQPPPAPGSVPVSLPLSVPIPPAPESGPSTIALPDNGTTVKRTAPDADLSDSETETESESGDEGAPKTSNQGADSLAPRNAAALAALKRMGALGSSGSASGVSSGVEIRPALPSRSPSAVESSVAIATTEPAPAALASDVSLTPTPTVPLSSSTAADLASSSTSNTVPIASSSTTNGNISTAPSSTTSASCAPALLPLPDLTRPVGAQGYSVHYHNGPGMSSVPPSWRPGGSSRLPHPSGYPFTVPRNTPYPYGLPPPQYPSYPPPRPTASSSSGIPASRHFRPNLSTLPSTLTEEQLARLDRVTRDAIDERLKVLEGVSEAVHRCVEELTRVRSVLPPGTVGSALSGEPMPTPAAPAPATNGNGSGAASTSISAAGLTATARLSPWTVPPPPVAGVDPPAPRSSTTPGANDALRLPIDDLIEQLSTRIGLDPGVVTDALAGETPALAAPASEHAVAGSSRREEKKKASEEGEASGSV</sequence>
<feature type="compositionally biased region" description="Pro residues" evidence="16">
    <location>
        <begin position="417"/>
        <end position="434"/>
    </location>
</feature>
<evidence type="ECO:0000256" key="6">
    <source>
        <dbReference type="ARBA" id="ARBA00022679"/>
    </source>
</evidence>
<feature type="region of interest" description="Disordered" evidence="16">
    <location>
        <begin position="1011"/>
        <end position="1044"/>
    </location>
</feature>
<feature type="compositionally biased region" description="Low complexity" evidence="16">
    <location>
        <begin position="924"/>
        <end position="937"/>
    </location>
</feature>
<dbReference type="GO" id="GO:0016567">
    <property type="term" value="P:protein ubiquitination"/>
    <property type="evidence" value="ECO:0007669"/>
    <property type="project" value="UniProtKB-UniPathway"/>
</dbReference>
<keyword evidence="13 17" id="KW-1133">Transmembrane helix</keyword>
<dbReference type="CDD" id="cd16479">
    <property type="entry name" value="RING-H2_synoviolin"/>
    <property type="match status" value="1"/>
</dbReference>
<feature type="transmembrane region" description="Helical" evidence="17">
    <location>
        <begin position="64"/>
        <end position="84"/>
    </location>
</feature>
<keyword evidence="10" id="KW-0833">Ubl conjugation pathway</keyword>